<evidence type="ECO:0000256" key="1">
    <source>
        <dbReference type="SAM" id="MobiDB-lite"/>
    </source>
</evidence>
<dbReference type="PANTHER" id="PTHR12984:SF6">
    <property type="entry name" value="SCY1-LIKE PROTEIN 2"/>
    <property type="match status" value="1"/>
</dbReference>
<dbReference type="GO" id="GO:0004672">
    <property type="term" value="F:protein kinase activity"/>
    <property type="evidence" value="ECO:0007669"/>
    <property type="project" value="InterPro"/>
</dbReference>
<organism evidence="3 4">
    <name type="scientific">Smittium culicis</name>
    <dbReference type="NCBI Taxonomy" id="133412"/>
    <lineage>
        <taxon>Eukaryota</taxon>
        <taxon>Fungi</taxon>
        <taxon>Fungi incertae sedis</taxon>
        <taxon>Zoopagomycota</taxon>
        <taxon>Kickxellomycotina</taxon>
        <taxon>Harpellomycetes</taxon>
        <taxon>Harpellales</taxon>
        <taxon>Legeriomycetaceae</taxon>
        <taxon>Smittium</taxon>
    </lineage>
</organism>
<name>A0A1R1XJL1_9FUNG</name>
<accession>A0A1R1XJL1</accession>
<feature type="region of interest" description="Disordered" evidence="1">
    <location>
        <begin position="772"/>
        <end position="815"/>
    </location>
</feature>
<dbReference type="GO" id="GO:0005524">
    <property type="term" value="F:ATP binding"/>
    <property type="evidence" value="ECO:0007669"/>
    <property type="project" value="InterPro"/>
</dbReference>
<dbReference type="EMBL" id="LSSN01002886">
    <property type="protein sequence ID" value="OMJ14831.1"/>
    <property type="molecule type" value="Genomic_DNA"/>
</dbReference>
<proteinExistence type="predicted"/>
<dbReference type="Proteomes" id="UP000187283">
    <property type="component" value="Unassembled WGS sequence"/>
</dbReference>
<dbReference type="OrthoDB" id="79687at2759"/>
<feature type="domain" description="Protein kinase" evidence="2">
    <location>
        <begin position="57"/>
        <end position="333"/>
    </location>
</feature>
<evidence type="ECO:0000259" key="2">
    <source>
        <dbReference type="PROSITE" id="PS50011"/>
    </source>
</evidence>
<keyword evidence="4" id="KW-1185">Reference proteome</keyword>
<dbReference type="Pfam" id="PF00069">
    <property type="entry name" value="Pkinase"/>
    <property type="match status" value="1"/>
</dbReference>
<evidence type="ECO:0000313" key="4">
    <source>
        <dbReference type="Proteomes" id="UP000187283"/>
    </source>
</evidence>
<gene>
    <name evidence="3" type="ORF">AYI70_g7653</name>
</gene>
<keyword evidence="3" id="KW-0808">Transferase</keyword>
<protein>
    <submittedName>
        <fullName evidence="3">Protein kinase domain-containing protein ppk32</fullName>
    </submittedName>
</protein>
<evidence type="ECO:0000313" key="3">
    <source>
        <dbReference type="EMBL" id="OMJ14831.1"/>
    </source>
</evidence>
<dbReference type="SUPFAM" id="SSF56112">
    <property type="entry name" value="Protein kinase-like (PK-like)"/>
    <property type="match status" value="1"/>
</dbReference>
<keyword evidence="3" id="KW-0418">Kinase</keyword>
<reference evidence="3 4" key="1">
    <citation type="submission" date="2017-01" db="EMBL/GenBank/DDBJ databases">
        <authorList>
            <person name="Mah S.A."/>
            <person name="Swanson W.J."/>
            <person name="Moy G.W."/>
            <person name="Vacquier V.D."/>
        </authorList>
    </citation>
    <scope>NUCLEOTIDE SEQUENCE [LARGE SCALE GENOMIC DNA]</scope>
    <source>
        <strain evidence="3 4">GSMNP</strain>
    </source>
</reference>
<dbReference type="PROSITE" id="PS50011">
    <property type="entry name" value="PROTEIN_KINASE_DOM"/>
    <property type="match status" value="1"/>
</dbReference>
<dbReference type="InterPro" id="IPR051177">
    <property type="entry name" value="CIK-Related_Protein"/>
</dbReference>
<dbReference type="AlphaFoldDB" id="A0A1R1XJL1"/>
<sequence>MDAYLARLKDIASSATRSASAVAIATTTKVVDSIQGKLARDYSLSPTPYTTVGCWSLHLATSLKSGKDATAWVLTKKTLKQSSPYGQYGDGSFSDKLDYQNSLDFFKKEVSELTKLRHPSILRVIEPIEETKVSFTFVTEKVQYSLQTALSKARENKKLELDQIETMKGIQHIINGLEFLHRDAKIIHTNISPTSILINDEGDWKISGFGYCKNSGNLGSYRAYDSNPSIPYKAQRNIEFSAPELILKDIVIDKNDLFSVGCILFAIHNNGHSVIQNTNNNVHDYEKKISKIKSLDLTFLESEFDTQRAVSLLINPNYESRISIQTFLSSNFFNNIYSKTLFDLENINQSTPTAQSNILRQVTKLSSKYPDSILVRKVLPKIEMLLGFTLNLKPSLVLLDLLLAAISAAISIINKDSITSHLLTSDKSSHSPDPVPILATLMLSFNYAANCLGISELGSAPAQTVVIFLDNLSLIRSKLTNNSHSLFESTVLPFFYSLIKNGNNVDPSIAEKIYVVSIPSLANDIDKSTLSDVLIPNIIGQYKTTNKLVVKIFILKCFNNISSLCSSSIVNNQILPALVKTKSRNLDLVTLIVSLYSTFASNNKASLDILCKQVIPQCYLYLVEVQLTKISHSQIVNQISLISDSIHKRSVPEYDPQSTSNIATQSTYTLPINSSFNESNNSINESYLDTTNEPKFTFSEIINSQNSLVDFNQKAFNKSSSISNSYNQPAILPTLNSNFNSTGSTQNFASSTNISNSMNPTTSANFHSVNSNFNNPNNNLTHTPNYTPSNISNNNISSSGYSGSHNPNPTGLANPLIPTKNDPFSSYNSNTPFNQANSNITSFTKYNNIQSNVKTINSGANGTFGEIGSDDFGTFSSYKQPVNKQKPAVNTSAKNKNLKTDLSLFDPFS</sequence>
<dbReference type="PANTHER" id="PTHR12984">
    <property type="entry name" value="SCY1-RELATED S/T PROTEIN KINASE-LIKE"/>
    <property type="match status" value="1"/>
</dbReference>
<dbReference type="InterPro" id="IPR000719">
    <property type="entry name" value="Prot_kinase_dom"/>
</dbReference>
<dbReference type="Gene3D" id="1.10.510.10">
    <property type="entry name" value="Transferase(Phosphotransferase) domain 1"/>
    <property type="match status" value="1"/>
</dbReference>
<comment type="caution">
    <text evidence="3">The sequence shown here is derived from an EMBL/GenBank/DDBJ whole genome shotgun (WGS) entry which is preliminary data.</text>
</comment>
<dbReference type="Gene3D" id="3.30.200.20">
    <property type="entry name" value="Phosphorylase Kinase, domain 1"/>
    <property type="match status" value="1"/>
</dbReference>
<dbReference type="SMART" id="SM00220">
    <property type="entry name" value="S_TKc"/>
    <property type="match status" value="1"/>
</dbReference>
<dbReference type="InterPro" id="IPR011009">
    <property type="entry name" value="Kinase-like_dom_sf"/>
</dbReference>
<feature type="compositionally biased region" description="Low complexity" evidence="1">
    <location>
        <begin position="772"/>
        <end position="809"/>
    </location>
</feature>